<keyword evidence="3" id="KW-1185">Reference proteome</keyword>
<gene>
    <name evidence="2" type="ORF">L227DRAFT_242003</name>
</gene>
<protein>
    <submittedName>
        <fullName evidence="2">Uncharacterized protein</fullName>
    </submittedName>
</protein>
<reference evidence="2" key="1">
    <citation type="journal article" date="2018" name="Genome Biol. Evol.">
        <title>Genomics and development of Lentinus tigrinus, a white-rot wood-decaying mushroom with dimorphic fruiting bodies.</title>
        <authorList>
            <person name="Wu B."/>
            <person name="Xu Z."/>
            <person name="Knudson A."/>
            <person name="Carlson A."/>
            <person name="Chen N."/>
            <person name="Kovaka S."/>
            <person name="LaButti K."/>
            <person name="Lipzen A."/>
            <person name="Pennachio C."/>
            <person name="Riley R."/>
            <person name="Schakwitz W."/>
            <person name="Umezawa K."/>
            <person name="Ohm R.A."/>
            <person name="Grigoriev I.V."/>
            <person name="Nagy L.G."/>
            <person name="Gibbons J."/>
            <person name="Hibbett D."/>
        </authorList>
    </citation>
    <scope>NUCLEOTIDE SEQUENCE [LARGE SCALE GENOMIC DNA]</scope>
    <source>
        <strain evidence="2">ALCF2SS1-6</strain>
    </source>
</reference>
<organism evidence="2 3">
    <name type="scientific">Lentinus tigrinus ALCF2SS1-6</name>
    <dbReference type="NCBI Taxonomy" id="1328759"/>
    <lineage>
        <taxon>Eukaryota</taxon>
        <taxon>Fungi</taxon>
        <taxon>Dikarya</taxon>
        <taxon>Basidiomycota</taxon>
        <taxon>Agaricomycotina</taxon>
        <taxon>Agaricomycetes</taxon>
        <taxon>Polyporales</taxon>
        <taxon>Polyporaceae</taxon>
        <taxon>Lentinus</taxon>
    </lineage>
</organism>
<dbReference type="AlphaFoldDB" id="A0A5C2S282"/>
<evidence type="ECO:0000256" key="1">
    <source>
        <dbReference type="SAM" id="MobiDB-lite"/>
    </source>
</evidence>
<feature type="compositionally biased region" description="Polar residues" evidence="1">
    <location>
        <begin position="117"/>
        <end position="131"/>
    </location>
</feature>
<evidence type="ECO:0000313" key="2">
    <source>
        <dbReference type="EMBL" id="RPD56939.1"/>
    </source>
</evidence>
<accession>A0A5C2S282</accession>
<name>A0A5C2S282_9APHY</name>
<dbReference type="EMBL" id="ML122284">
    <property type="protein sequence ID" value="RPD56939.1"/>
    <property type="molecule type" value="Genomic_DNA"/>
</dbReference>
<evidence type="ECO:0000313" key="3">
    <source>
        <dbReference type="Proteomes" id="UP000313359"/>
    </source>
</evidence>
<proteinExistence type="predicted"/>
<dbReference type="Proteomes" id="UP000313359">
    <property type="component" value="Unassembled WGS sequence"/>
</dbReference>
<feature type="region of interest" description="Disordered" evidence="1">
    <location>
        <begin position="79"/>
        <end position="142"/>
    </location>
</feature>
<sequence length="169" mass="18675">MCNGSLCSISLCAWGERTDLSVGRSWCWETSSQFNNAEHVSKYLEAREDPVVHGLKNQDRKGPYGNSYLIRWAPGDPGAVQPLSDKISDRGFPPPSSPNVARPPDSIPSFRMKKSRLTSMNSRNIASIQNASPRPRSSPRPPPISYLLRLPASLSLRECCHLLWALGTA</sequence>